<dbReference type="Gene3D" id="3.40.50.150">
    <property type="entry name" value="Vaccinia Virus protein VP39"/>
    <property type="match status" value="1"/>
</dbReference>
<dbReference type="GO" id="GO:0016226">
    <property type="term" value="P:iron-sulfur cluster assembly"/>
    <property type="evidence" value="ECO:0007669"/>
    <property type="project" value="UniProtKB-UniRule"/>
</dbReference>
<reference evidence="13 14" key="1">
    <citation type="journal article" date="2018" name="MBio">
        <title>Comparative Genomics Reveals the Core Gene Toolbox for the Fungus-Insect Symbiosis.</title>
        <authorList>
            <person name="Wang Y."/>
            <person name="Stata M."/>
            <person name="Wang W."/>
            <person name="Stajich J.E."/>
            <person name="White M.M."/>
            <person name="Moncalvo J.M."/>
        </authorList>
    </citation>
    <scope>NUCLEOTIDE SEQUENCE [LARGE SCALE GENOMIC DNA]</scope>
    <source>
        <strain evidence="13 14">SWE-8-4</strain>
    </source>
</reference>
<proteinExistence type="inferred from homology"/>
<dbReference type="GO" id="GO:0005758">
    <property type="term" value="C:mitochondrial intermembrane space"/>
    <property type="evidence" value="ECO:0007669"/>
    <property type="project" value="UniProtKB-SubCell"/>
</dbReference>
<feature type="domain" description="Anamorsin C-terminal" evidence="11">
    <location>
        <begin position="279"/>
        <end position="323"/>
    </location>
</feature>
<keyword evidence="8 10" id="KW-0411">Iron-sulfur</keyword>
<evidence type="ECO:0000256" key="5">
    <source>
        <dbReference type="ARBA" id="ARBA00022714"/>
    </source>
</evidence>
<dbReference type="InterPro" id="IPR049011">
    <property type="entry name" value="Anamorsin_N_metazoan"/>
</dbReference>
<keyword evidence="6 10" id="KW-0479">Metal-binding</keyword>
<dbReference type="GO" id="GO:0051539">
    <property type="term" value="F:4 iron, 4 sulfur cluster binding"/>
    <property type="evidence" value="ECO:0007669"/>
    <property type="project" value="UniProtKB-KW"/>
</dbReference>
<protein>
    <submittedName>
        <fullName evidence="13">Uncharacterized protein</fullName>
    </submittedName>
</protein>
<feature type="binding site" evidence="10">
    <location>
        <position position="296"/>
    </location>
    <ligand>
        <name>[4Fe-4S] cluster</name>
        <dbReference type="ChEBI" id="CHEBI:49883"/>
    </ligand>
</feature>
<dbReference type="PANTHER" id="PTHR13273:SF14">
    <property type="entry name" value="ANAMORSIN"/>
    <property type="match status" value="1"/>
</dbReference>
<comment type="domain">
    <text evidence="10">The N-terminal domain has structural similarity with S-adenosyl-L-methionine-dependent methyltransferases, but does not bind S-adenosyl-L-methionine. It is required for correct assembly of the 2 Fe-S clusters.</text>
</comment>
<comment type="domain">
    <text evidence="10">The C-terminal domain binds 2 Fe-S clusters but is otherwise mostly in an intrinsically disordered conformation.</text>
</comment>
<feature type="region of interest" description="Fe-S binding site B" evidence="10">
    <location>
        <begin position="293"/>
        <end position="307"/>
    </location>
</feature>
<gene>
    <name evidence="13" type="ORF">BB561_000834</name>
</gene>
<feature type="binding site" evidence="10">
    <location>
        <position position="304"/>
    </location>
    <ligand>
        <name>[4Fe-4S] cluster</name>
        <dbReference type="ChEBI" id="CHEBI:49883"/>
    </ligand>
</feature>
<evidence type="ECO:0000256" key="7">
    <source>
        <dbReference type="ARBA" id="ARBA00023004"/>
    </source>
</evidence>
<evidence type="ECO:0000256" key="1">
    <source>
        <dbReference type="ARBA" id="ARBA00001966"/>
    </source>
</evidence>
<evidence type="ECO:0000313" key="13">
    <source>
        <dbReference type="EMBL" id="PVU97007.1"/>
    </source>
</evidence>
<evidence type="ECO:0000256" key="4">
    <source>
        <dbReference type="ARBA" id="ARBA00022490"/>
    </source>
</evidence>
<dbReference type="Pfam" id="PF20922">
    <property type="entry name" value="Anamorsin_N"/>
    <property type="match status" value="1"/>
</dbReference>
<comment type="caution">
    <text evidence="13">The sequence shown here is derived from an EMBL/GenBank/DDBJ whole genome shotgun (WGS) entry which is preliminary data.</text>
</comment>
<accession>A0A2T9YXE9</accession>
<keyword evidence="5" id="KW-0001">2Fe-2S</keyword>
<dbReference type="EMBL" id="MBFR01000020">
    <property type="protein sequence ID" value="PVU97007.1"/>
    <property type="molecule type" value="Genomic_DNA"/>
</dbReference>
<evidence type="ECO:0000256" key="6">
    <source>
        <dbReference type="ARBA" id="ARBA00022723"/>
    </source>
</evidence>
<evidence type="ECO:0000313" key="14">
    <source>
        <dbReference type="Proteomes" id="UP000245383"/>
    </source>
</evidence>
<dbReference type="STRING" id="133385.A0A2T9YXE9"/>
<evidence type="ECO:0000256" key="8">
    <source>
        <dbReference type="ARBA" id="ARBA00023014"/>
    </source>
</evidence>
<dbReference type="AlphaFoldDB" id="A0A2T9YXE9"/>
<evidence type="ECO:0000256" key="3">
    <source>
        <dbReference type="ARBA" id="ARBA00022485"/>
    </source>
</evidence>
<keyword evidence="3 10" id="KW-0004">4Fe-4S</keyword>
<evidence type="ECO:0000256" key="10">
    <source>
        <dbReference type="HAMAP-Rule" id="MF_03115"/>
    </source>
</evidence>
<dbReference type="GO" id="GO:0009055">
    <property type="term" value="F:electron transfer activity"/>
    <property type="evidence" value="ECO:0007669"/>
    <property type="project" value="UniProtKB-UniRule"/>
</dbReference>
<dbReference type="GO" id="GO:0051537">
    <property type="term" value="F:2 iron, 2 sulfur cluster binding"/>
    <property type="evidence" value="ECO:0007669"/>
    <property type="project" value="UniProtKB-UniRule"/>
</dbReference>
<comment type="domain">
    <text evidence="10">The twin Cx2C motifs are involved in the recognition by the mitochondrial MIA40-ERV1 disulfide relay system. The formation of 2 disulfide bonds in the Cx2C motifs through dithiol/disulfide exchange reactions effectively traps the protein in the mitochondrial intermembrane space.</text>
</comment>
<keyword evidence="4 10" id="KW-0963">Cytoplasm</keyword>
<keyword evidence="9 10" id="KW-0496">Mitochondrion</keyword>
<dbReference type="InterPro" id="IPR046408">
    <property type="entry name" value="CIAPIN1"/>
</dbReference>
<dbReference type="GO" id="GO:0046872">
    <property type="term" value="F:metal ion binding"/>
    <property type="evidence" value="ECO:0007669"/>
    <property type="project" value="UniProtKB-KW"/>
</dbReference>
<evidence type="ECO:0000259" key="11">
    <source>
        <dbReference type="Pfam" id="PF05093"/>
    </source>
</evidence>
<comment type="caution">
    <text evidence="10">Lacks conserved residue(s) required for the propagation of feature annotation.</text>
</comment>
<feature type="domain" description="Anamorsin N-terminal" evidence="12">
    <location>
        <begin position="54"/>
        <end position="194"/>
    </location>
</feature>
<dbReference type="HAMAP" id="MF_03115">
    <property type="entry name" value="Anamorsin"/>
    <property type="match status" value="1"/>
</dbReference>
<keyword evidence="14" id="KW-1185">Reference proteome</keyword>
<feature type="short sequence motif" description="Cx2C motif 1" evidence="10">
    <location>
        <begin position="293"/>
        <end position="296"/>
    </location>
</feature>
<sequence length="384" mass="41247">MPMNPLTQLEFTEQLLTLVTADMKVLVTAPLAEGTTSLEGFLESLQGVFKSSPQSGNTGLVEFESLDRLTSSVAKLDSLKYDVILVCPINQQQNIIQLQGLMALQKALKQGGKLVYCVNSSNTAVNTETKAVAEKTLLDAFTLSGFVGTSLEYLKLNEATELGTISAQTFSASDPENNSSFKELVKVIAKKPEYKSATGAIFLGKKGSNGTSSTSFKDFLKAQPLNEELIDEDELLEQEDLIKPSAQSLARPGDSVGKRRACKNCTCGLAEQEQADENKIQISIGTEDIVSSCGNCNLGDAFRCSTCPYLGMPAFKSGEQVKLAGNMAEDDIQNDKNNVKKLSNPSLNPQKFTEVSIIHLLDESGSKVLEKANCGGSDKKIGSS</sequence>
<evidence type="ECO:0000259" key="12">
    <source>
        <dbReference type="Pfam" id="PF20922"/>
    </source>
</evidence>
<evidence type="ECO:0000256" key="9">
    <source>
        <dbReference type="ARBA" id="ARBA00023128"/>
    </source>
</evidence>
<evidence type="ECO:0000256" key="2">
    <source>
        <dbReference type="ARBA" id="ARBA00008169"/>
    </source>
</evidence>
<comment type="subcellular location">
    <subcellularLocation>
        <location evidence="10">Cytoplasm</location>
    </subcellularLocation>
    <subcellularLocation>
        <location evidence="10">Mitochondrion intermembrane space</location>
    </subcellularLocation>
</comment>
<dbReference type="Proteomes" id="UP000245383">
    <property type="component" value="Unassembled WGS sequence"/>
</dbReference>
<dbReference type="Pfam" id="PF05093">
    <property type="entry name" value="CIAPIN1"/>
    <property type="match status" value="1"/>
</dbReference>
<name>A0A2T9YXE9_9FUNG</name>
<organism evidence="13 14">
    <name type="scientific">Smittium simulii</name>
    <dbReference type="NCBI Taxonomy" id="133385"/>
    <lineage>
        <taxon>Eukaryota</taxon>
        <taxon>Fungi</taxon>
        <taxon>Fungi incertae sedis</taxon>
        <taxon>Zoopagomycota</taxon>
        <taxon>Kickxellomycotina</taxon>
        <taxon>Harpellomycetes</taxon>
        <taxon>Harpellales</taxon>
        <taxon>Legeriomycetaceae</taxon>
        <taxon>Smittium</taxon>
    </lineage>
</organism>
<dbReference type="InterPro" id="IPR007785">
    <property type="entry name" value="Anamorsin"/>
</dbReference>
<feature type="short sequence motif" description="Cx2C motif 2" evidence="10">
    <location>
        <begin position="304"/>
        <end position="307"/>
    </location>
</feature>
<dbReference type="OrthoDB" id="311633at2759"/>
<comment type="similarity">
    <text evidence="2 10">Belongs to the anamorsin family.</text>
</comment>
<feature type="binding site" evidence="10">
    <location>
        <position position="293"/>
    </location>
    <ligand>
        <name>[4Fe-4S] cluster</name>
        <dbReference type="ChEBI" id="CHEBI:49883"/>
    </ligand>
</feature>
<dbReference type="InterPro" id="IPR029063">
    <property type="entry name" value="SAM-dependent_MTases_sf"/>
</dbReference>
<dbReference type="PANTHER" id="PTHR13273">
    <property type="entry name" value="ANAMORSIN"/>
    <property type="match status" value="1"/>
</dbReference>
<comment type="cofactor">
    <cofactor evidence="1 10">
        <name>[4Fe-4S] cluster</name>
        <dbReference type="ChEBI" id="CHEBI:49883"/>
    </cofactor>
</comment>
<keyword evidence="7 10" id="KW-0408">Iron</keyword>
<feature type="binding site" evidence="10">
    <location>
        <position position="307"/>
    </location>
    <ligand>
        <name>[4Fe-4S] cluster</name>
        <dbReference type="ChEBI" id="CHEBI:49883"/>
    </ligand>
</feature>